<keyword evidence="1" id="KW-1133">Transmembrane helix</keyword>
<feature type="transmembrane region" description="Helical" evidence="1">
    <location>
        <begin position="12"/>
        <end position="32"/>
    </location>
</feature>
<proteinExistence type="predicted"/>
<accession>A0AA48M597</accession>
<dbReference type="AlphaFoldDB" id="A0AA48M597"/>
<sequence length="76" mass="7980">MTPAKAKKTRPGVLIASLAASLLLAGHIWLHLGDYTAERGVTALAQIAGICAAFGAMVFLILETTLNAMERLFPGD</sequence>
<reference evidence="2" key="1">
    <citation type="submission" date="2023-07" db="EMBL/GenBank/DDBJ databases">
        <authorList>
            <person name="Pelsma A.J. K."/>
        </authorList>
    </citation>
    <scope>NUCLEOTIDE SEQUENCE</scope>
</reference>
<evidence type="ECO:0000256" key="1">
    <source>
        <dbReference type="SAM" id="Phobius"/>
    </source>
</evidence>
<protein>
    <submittedName>
        <fullName evidence="2">Uncharacterized protein</fullName>
    </submittedName>
</protein>
<evidence type="ECO:0000313" key="2">
    <source>
        <dbReference type="EMBL" id="CAJ0883588.1"/>
    </source>
</evidence>
<dbReference type="EMBL" id="OY288114">
    <property type="protein sequence ID" value="CAJ0883588.1"/>
    <property type="molecule type" value="Genomic_DNA"/>
</dbReference>
<organism evidence="2">
    <name type="scientific">freshwater sediment metagenome</name>
    <dbReference type="NCBI Taxonomy" id="556182"/>
    <lineage>
        <taxon>unclassified sequences</taxon>
        <taxon>metagenomes</taxon>
        <taxon>ecological metagenomes</taxon>
    </lineage>
</organism>
<feature type="transmembrane region" description="Helical" evidence="1">
    <location>
        <begin position="44"/>
        <end position="62"/>
    </location>
</feature>
<name>A0AA48M597_9ZZZZ</name>
<gene>
    <name evidence="2" type="ORF">AMST5_03446</name>
</gene>
<keyword evidence="1" id="KW-0472">Membrane</keyword>
<keyword evidence="1" id="KW-0812">Transmembrane</keyword>